<protein>
    <submittedName>
        <fullName evidence="2">Uncharacterized protein</fullName>
    </submittedName>
</protein>
<dbReference type="GeneID" id="111252588"/>
<name>A0A7M7KNS6_VARDE</name>
<dbReference type="AlphaFoldDB" id="A0A7M7KNS6"/>
<feature type="compositionally biased region" description="Low complexity" evidence="1">
    <location>
        <begin position="346"/>
        <end position="356"/>
    </location>
</feature>
<reference evidence="2" key="1">
    <citation type="submission" date="2021-01" db="UniProtKB">
        <authorList>
            <consortium name="EnsemblMetazoa"/>
        </authorList>
    </citation>
    <scope>IDENTIFICATION</scope>
</reference>
<evidence type="ECO:0000313" key="2">
    <source>
        <dbReference type="EnsemblMetazoa" id="XP_022666488"/>
    </source>
</evidence>
<accession>A0A7M7KNS6</accession>
<dbReference type="KEGG" id="vde:111252588"/>
<feature type="region of interest" description="Disordered" evidence="1">
    <location>
        <begin position="346"/>
        <end position="389"/>
    </location>
</feature>
<sequence length="587" mass="60933">MDGNYQLPRYYSRRDNPDPLRGGDELMAYLVNAANNALHDIYLGHGGDFRCPGSFSIAGPNPRALGFPGSDRPGCYAILGFNPNGGYNSYCATNGGSCSMISNYNSFGSPSSYVTGTYSPSTGYGGPSYVGASNARGSPYQYGVYCGIPFSLAGYIPAPFSSTGFVPNPYGSNVGSNGNYSAIPYGQYFSPYSGVAYRPQPRIFSMPTCGSMGHKNPAHYQSTMEPYTYSFDPNNVQISWQSNPGQLATCMHNAGLRSTCMPGSHLGAQSQPCQSSTSLAVQPCSCENVAHNVCNSTPAAVSQASCPMSLGPQGANPRIQSARTSCAQHGPCRTHSSTCGRCSSSVTESSASSAPADTNPGSAKRTAPVKSEESETSSCNETANPGNLEDCLRPSTPSPAANIPLVDTITITADGTIHRLSNPVDQFADTYRIISVGDFIPVTRLSGSEPILGGAGTFTVPVLCNTGRAPGIYSPITGDVQHQQGPLHVTPGEQPHPPVTPNGMAINPAVIVPASTISGGRTAHSGSTAGATFTPVNFIPAGLFNTVARPGNPPIVNPYSPGFYNPNVDNIGVVPPSSKQNPAAGAG</sequence>
<proteinExistence type="predicted"/>
<dbReference type="Proteomes" id="UP000594260">
    <property type="component" value="Unplaced"/>
</dbReference>
<organism evidence="2 3">
    <name type="scientific">Varroa destructor</name>
    <name type="common">Honeybee mite</name>
    <dbReference type="NCBI Taxonomy" id="109461"/>
    <lineage>
        <taxon>Eukaryota</taxon>
        <taxon>Metazoa</taxon>
        <taxon>Ecdysozoa</taxon>
        <taxon>Arthropoda</taxon>
        <taxon>Chelicerata</taxon>
        <taxon>Arachnida</taxon>
        <taxon>Acari</taxon>
        <taxon>Parasitiformes</taxon>
        <taxon>Mesostigmata</taxon>
        <taxon>Gamasina</taxon>
        <taxon>Dermanyssoidea</taxon>
        <taxon>Varroidae</taxon>
        <taxon>Varroa</taxon>
    </lineage>
</organism>
<dbReference type="EnsemblMetazoa" id="XM_022810753">
    <property type="protein sequence ID" value="XP_022666488"/>
    <property type="gene ID" value="LOC111252588"/>
</dbReference>
<evidence type="ECO:0000313" key="3">
    <source>
        <dbReference type="Proteomes" id="UP000594260"/>
    </source>
</evidence>
<dbReference type="RefSeq" id="XP_022666488.1">
    <property type="nucleotide sequence ID" value="XM_022810753.1"/>
</dbReference>
<dbReference type="InParanoid" id="A0A7M7KNS6"/>
<evidence type="ECO:0000256" key="1">
    <source>
        <dbReference type="SAM" id="MobiDB-lite"/>
    </source>
</evidence>
<keyword evidence="3" id="KW-1185">Reference proteome</keyword>